<dbReference type="AlphaFoldDB" id="A0A7S2Q1K7"/>
<dbReference type="EMBL" id="HBGW01078076">
    <property type="protein sequence ID" value="CAD9630012.1"/>
    <property type="molecule type" value="Transcribed_RNA"/>
</dbReference>
<protein>
    <submittedName>
        <fullName evidence="1">Uncharacterized protein</fullName>
    </submittedName>
</protein>
<evidence type="ECO:0000313" key="1">
    <source>
        <dbReference type="EMBL" id="CAD9630012.1"/>
    </source>
</evidence>
<reference evidence="1" key="1">
    <citation type="submission" date="2021-01" db="EMBL/GenBank/DDBJ databases">
        <authorList>
            <person name="Corre E."/>
            <person name="Pelletier E."/>
            <person name="Niang G."/>
            <person name="Scheremetjew M."/>
            <person name="Finn R."/>
            <person name="Kale V."/>
            <person name="Holt S."/>
            <person name="Cochrane G."/>
            <person name="Meng A."/>
            <person name="Brown T."/>
            <person name="Cohen L."/>
        </authorList>
    </citation>
    <scope>NUCLEOTIDE SEQUENCE</scope>
    <source>
        <strain evidence="1">RCC3387</strain>
    </source>
</reference>
<name>A0A7S2Q1K7_9DINO</name>
<organism evidence="1">
    <name type="scientific">Zooxanthella nutricula</name>
    <dbReference type="NCBI Taxonomy" id="1333877"/>
    <lineage>
        <taxon>Eukaryota</taxon>
        <taxon>Sar</taxon>
        <taxon>Alveolata</taxon>
        <taxon>Dinophyceae</taxon>
        <taxon>Peridiniales</taxon>
        <taxon>Peridiniales incertae sedis</taxon>
        <taxon>Zooxanthella</taxon>
    </lineage>
</organism>
<accession>A0A7S2Q1K7</accession>
<proteinExistence type="predicted"/>
<gene>
    <name evidence="1" type="ORF">BRAN1462_LOCUS49611</name>
</gene>
<sequence>MHLAANASVGGAWVVTRPGAALLGQAAPQEAVAHCATVGGTSAAAGQPQLAAVHEHAVARPAQEAGASGDAELRSTLVGLKQFLATQGWMPSAAGGKVCDQDCAAQFKVQLDAQRSIVAQFWSGML</sequence>